<dbReference type="AlphaFoldDB" id="A0A975HKS4"/>
<evidence type="ECO:0000259" key="3">
    <source>
        <dbReference type="Pfam" id="PF13519"/>
    </source>
</evidence>
<accession>A0A975HKS4</accession>
<gene>
    <name evidence="4" type="ORF">J5O05_16100</name>
</gene>
<feature type="transmembrane region" description="Helical" evidence="2">
    <location>
        <begin position="12"/>
        <end position="33"/>
    </location>
</feature>
<evidence type="ECO:0000313" key="5">
    <source>
        <dbReference type="Proteomes" id="UP000664904"/>
    </source>
</evidence>
<keyword evidence="2" id="KW-0472">Membrane</keyword>
<keyword evidence="1" id="KW-0175">Coiled coil</keyword>
<reference evidence="4" key="1">
    <citation type="submission" date="2021-03" db="EMBL/GenBank/DDBJ databases">
        <title>Complete Genome of Pseudoalteromonas xiamenensis STKMTI.2, a new potential marine bacterium producing anti-Vibrio compounds.</title>
        <authorList>
            <person name="Handayani D.P."/>
            <person name="Isnansetyo A."/>
            <person name="Istiqomah I."/>
            <person name="Jumina J."/>
        </authorList>
    </citation>
    <scope>NUCLEOTIDE SEQUENCE</scope>
    <source>
        <strain evidence="4">STKMTI.2</strain>
    </source>
</reference>
<dbReference type="Gene3D" id="3.40.50.410">
    <property type="entry name" value="von Willebrand factor, type A domain"/>
    <property type="match status" value="1"/>
</dbReference>
<dbReference type="InterPro" id="IPR002035">
    <property type="entry name" value="VWF_A"/>
</dbReference>
<keyword evidence="5" id="KW-1185">Reference proteome</keyword>
<dbReference type="Pfam" id="PF13519">
    <property type="entry name" value="VWA_2"/>
    <property type="match status" value="1"/>
</dbReference>
<name>A0A975HKS4_9GAMM</name>
<dbReference type="CDD" id="cd00198">
    <property type="entry name" value="vWFA"/>
    <property type="match status" value="1"/>
</dbReference>
<evidence type="ECO:0000256" key="1">
    <source>
        <dbReference type="SAM" id="Coils"/>
    </source>
</evidence>
<organism evidence="4 5">
    <name type="scientific">Pseudoalteromonas xiamenensis</name>
    <dbReference type="NCBI Taxonomy" id="882626"/>
    <lineage>
        <taxon>Bacteria</taxon>
        <taxon>Pseudomonadati</taxon>
        <taxon>Pseudomonadota</taxon>
        <taxon>Gammaproteobacteria</taxon>
        <taxon>Alteromonadales</taxon>
        <taxon>Pseudoalteromonadaceae</taxon>
        <taxon>Pseudoalteromonas</taxon>
    </lineage>
</organism>
<evidence type="ECO:0000256" key="2">
    <source>
        <dbReference type="SAM" id="Phobius"/>
    </source>
</evidence>
<dbReference type="Proteomes" id="UP000664904">
    <property type="component" value="Chromosome"/>
</dbReference>
<keyword evidence="2" id="KW-0812">Transmembrane</keyword>
<dbReference type="KEGG" id="pxi:J5O05_16100"/>
<protein>
    <submittedName>
        <fullName evidence="4">VWA domain-containing protein</fullName>
    </submittedName>
</protein>
<sequence>MRKKRAVVDGFNMSFLDVMACGLGAVILIFILVDFSGGQPPTEEETRLEQSLQSTQEKITEYTRAHDSLLAQLETIKSKLKTENAKDAAANDEQAALLNEISTQLAVVSKLEAELKAVSSIPAKESALEIQGKFAQQYLTGMKVEGKHIVVLLDKSASMMDDNLVGVLSAMALDDKGRKAKAKWQRTLRVVNWLLARVPPDSEVSLIAFSDTAKTLGQSKTINGKDSRLLNALAQSAHAVLPDGGTNLQLGLQTALSTQPSVSDIYLITDGLPTLGDGLNLRCKGLLTNKKSISSECRQQLLLETISRFKKSVHLNVILLPIEGDPYASSMYWSWTQVTGGRFLAPAQEWPQ</sequence>
<dbReference type="SUPFAM" id="SSF53300">
    <property type="entry name" value="vWA-like"/>
    <property type="match status" value="1"/>
</dbReference>
<dbReference type="InterPro" id="IPR036465">
    <property type="entry name" value="vWFA_dom_sf"/>
</dbReference>
<feature type="domain" description="VWFA" evidence="3">
    <location>
        <begin position="149"/>
        <end position="271"/>
    </location>
</feature>
<proteinExistence type="predicted"/>
<feature type="coiled-coil region" evidence="1">
    <location>
        <begin position="45"/>
        <end position="72"/>
    </location>
</feature>
<dbReference type="RefSeq" id="WP_208842930.1">
    <property type="nucleotide sequence ID" value="NZ_CP072133.1"/>
</dbReference>
<dbReference type="EMBL" id="CP072133">
    <property type="protein sequence ID" value="QTH71289.1"/>
    <property type="molecule type" value="Genomic_DNA"/>
</dbReference>
<keyword evidence="2" id="KW-1133">Transmembrane helix</keyword>
<evidence type="ECO:0000313" key="4">
    <source>
        <dbReference type="EMBL" id="QTH71289.1"/>
    </source>
</evidence>